<protein>
    <submittedName>
        <fullName evidence="1">Uncharacterized protein</fullName>
    </submittedName>
</protein>
<evidence type="ECO:0000313" key="2">
    <source>
        <dbReference type="Proteomes" id="UP000186817"/>
    </source>
</evidence>
<gene>
    <name evidence="1" type="ORF">AK812_SmicGene30324</name>
</gene>
<organism evidence="1 2">
    <name type="scientific">Symbiodinium microadriaticum</name>
    <name type="common">Dinoflagellate</name>
    <name type="synonym">Zooxanthella microadriatica</name>
    <dbReference type="NCBI Taxonomy" id="2951"/>
    <lineage>
        <taxon>Eukaryota</taxon>
        <taxon>Sar</taxon>
        <taxon>Alveolata</taxon>
        <taxon>Dinophyceae</taxon>
        <taxon>Suessiales</taxon>
        <taxon>Symbiodiniaceae</taxon>
        <taxon>Symbiodinium</taxon>
    </lineage>
</organism>
<proteinExistence type="predicted"/>
<dbReference type="Proteomes" id="UP000186817">
    <property type="component" value="Unassembled WGS sequence"/>
</dbReference>
<keyword evidence="2" id="KW-1185">Reference proteome</keyword>
<evidence type="ECO:0000313" key="1">
    <source>
        <dbReference type="EMBL" id="OLP88331.1"/>
    </source>
</evidence>
<reference evidence="1 2" key="1">
    <citation type="submission" date="2016-02" db="EMBL/GenBank/DDBJ databases">
        <title>Genome analysis of coral dinoflagellate symbionts highlights evolutionary adaptations to a symbiotic lifestyle.</title>
        <authorList>
            <person name="Aranda M."/>
            <person name="Li Y."/>
            <person name="Liew Y.J."/>
            <person name="Baumgarten S."/>
            <person name="Simakov O."/>
            <person name="Wilson M."/>
            <person name="Piel J."/>
            <person name="Ashoor H."/>
            <person name="Bougouffa S."/>
            <person name="Bajic V.B."/>
            <person name="Ryu T."/>
            <person name="Ravasi T."/>
            <person name="Bayer T."/>
            <person name="Micklem G."/>
            <person name="Kim H."/>
            <person name="Bhak J."/>
            <person name="Lajeunesse T.C."/>
            <person name="Voolstra C.R."/>
        </authorList>
    </citation>
    <scope>NUCLEOTIDE SEQUENCE [LARGE SCALE GENOMIC DNA]</scope>
    <source>
        <strain evidence="1 2">CCMP2467</strain>
    </source>
</reference>
<name>A0A1Q9CZJ0_SYMMI</name>
<comment type="caution">
    <text evidence="1">The sequence shown here is derived from an EMBL/GenBank/DDBJ whole genome shotgun (WGS) entry which is preliminary data.</text>
</comment>
<dbReference type="AlphaFoldDB" id="A0A1Q9CZJ0"/>
<sequence length="110" mass="11857">MSCHCRAEAQEDVRKRFTLHRTRNISDRSGSVTTVPCREGSLYDSDKAFNVAQPSTVLKAKGALDVEEGLHQHGISLARAAVYTCPTLRHLGASSVHVGDISACNIHGGQ</sequence>
<dbReference type="EMBL" id="LSRX01000819">
    <property type="protein sequence ID" value="OLP88331.1"/>
    <property type="molecule type" value="Genomic_DNA"/>
</dbReference>
<accession>A0A1Q9CZJ0</accession>